<keyword evidence="2" id="KW-1185">Reference proteome</keyword>
<protein>
    <submittedName>
        <fullName evidence="1">Uncharacterized protein</fullName>
    </submittedName>
</protein>
<dbReference type="Proteomes" id="UP001486207">
    <property type="component" value="Unassembled WGS sequence"/>
</dbReference>
<reference evidence="1 2" key="1">
    <citation type="submission" date="2024-06" db="EMBL/GenBank/DDBJ databases">
        <title>The Natural Products Discovery Center: Release of the First 8490 Sequenced Strains for Exploring Actinobacteria Biosynthetic Diversity.</title>
        <authorList>
            <person name="Kalkreuter E."/>
            <person name="Kautsar S.A."/>
            <person name="Yang D."/>
            <person name="Bader C.D."/>
            <person name="Teijaro C.N."/>
            <person name="Fluegel L."/>
            <person name="Davis C.M."/>
            <person name="Simpson J.R."/>
            <person name="Lauterbach L."/>
            <person name="Steele A.D."/>
            <person name="Gui C."/>
            <person name="Meng S."/>
            <person name="Li G."/>
            <person name="Viehrig K."/>
            <person name="Ye F."/>
            <person name="Su P."/>
            <person name="Kiefer A.F."/>
            <person name="Nichols A."/>
            <person name="Cepeda A.J."/>
            <person name="Yan W."/>
            <person name="Fan B."/>
            <person name="Jiang Y."/>
            <person name="Adhikari A."/>
            <person name="Zheng C.-J."/>
            <person name="Schuster L."/>
            <person name="Cowan T.M."/>
            <person name="Smanski M.J."/>
            <person name="Chevrette M.G."/>
            <person name="De Carvalho L.P.S."/>
            <person name="Shen B."/>
        </authorList>
    </citation>
    <scope>NUCLEOTIDE SEQUENCE [LARGE SCALE GENOMIC DNA]</scope>
    <source>
        <strain evidence="1 2">NPDC000155</strain>
    </source>
</reference>
<gene>
    <name evidence="1" type="ORF">ABT384_31475</name>
</gene>
<accession>A0ABV1Y0B4</accession>
<evidence type="ECO:0000313" key="1">
    <source>
        <dbReference type="EMBL" id="MER7377160.1"/>
    </source>
</evidence>
<dbReference type="RefSeq" id="WP_190074175.1">
    <property type="nucleotide sequence ID" value="NZ_BNBM01000017.1"/>
</dbReference>
<organism evidence="1 2">
    <name type="scientific">Streptomyces lanatus</name>
    <dbReference type="NCBI Taxonomy" id="66900"/>
    <lineage>
        <taxon>Bacteria</taxon>
        <taxon>Bacillati</taxon>
        <taxon>Actinomycetota</taxon>
        <taxon>Actinomycetes</taxon>
        <taxon>Kitasatosporales</taxon>
        <taxon>Streptomycetaceae</taxon>
        <taxon>Streptomyces</taxon>
    </lineage>
</organism>
<name>A0ABV1Y0B4_9ACTN</name>
<sequence>MSTTAPFVGQYAQAAQRARVVAEIARDRFTTDPSIRATLYAIAERLDAAAREFVAVPPGAYEELPTEACEELFMAEQIAVDHPAARFPAELGEYVLVPLVDRELPFPRRLDPARPEFAKFAQRETEQAHALHLLHADGPHQWERTDDWLRQVFKVWEKHLRLAAEIAVDNGRPCNQR</sequence>
<evidence type="ECO:0000313" key="2">
    <source>
        <dbReference type="Proteomes" id="UP001486207"/>
    </source>
</evidence>
<proteinExistence type="predicted"/>
<comment type="caution">
    <text evidence="1">The sequence shown here is derived from an EMBL/GenBank/DDBJ whole genome shotgun (WGS) entry which is preliminary data.</text>
</comment>
<dbReference type="EMBL" id="JBEPFB010000017">
    <property type="protein sequence ID" value="MER7377160.1"/>
    <property type="molecule type" value="Genomic_DNA"/>
</dbReference>